<dbReference type="Proteomes" id="UP000276232">
    <property type="component" value="Unassembled WGS sequence"/>
</dbReference>
<dbReference type="SUPFAM" id="SSF53756">
    <property type="entry name" value="UDP-Glycosyltransferase/glycogen phosphorylase"/>
    <property type="match status" value="1"/>
</dbReference>
<accession>A0A3N1HML8</accession>
<organism evidence="1 2">
    <name type="scientific">Pseudokineococcus lusitanus</name>
    <dbReference type="NCBI Taxonomy" id="763993"/>
    <lineage>
        <taxon>Bacteria</taxon>
        <taxon>Bacillati</taxon>
        <taxon>Actinomycetota</taxon>
        <taxon>Actinomycetes</taxon>
        <taxon>Kineosporiales</taxon>
        <taxon>Kineosporiaceae</taxon>
        <taxon>Pseudokineococcus</taxon>
    </lineage>
</organism>
<sequence length="375" mass="39930">MPPRVLLVSSNGSGMGHLTRLVAMGRRAAPGTDVQVLSMSSAVPLAAGDLPFQYVPSADDLRISPRRWNPVLHRRLGEAVERLRPTVLVFDGTYPYRAVAELGERFPSVRRVWSRRPMWKPGLGARQLLLSRRFDLVLEPGELAGGLDRGLTVGRPEALTVRPITLLDPSDALPAEEARAALDLEPGVPTALVTLGAGSWQDVDTDLGAVVGALRAAVPDAQVCLVRPSIARSSADPGAGVRTISAYPLSRYLRAFDVVVTAAGYNTFHETVSQARAGAFVGVAAQLDDQPRRAAWAEREGAGVDLRPRDRRSCERVAALLLDAASRDAVAARCRRLWPGNGAAEAMAVVEALGDGAARDELPAVRDAVRAGEGA</sequence>
<name>A0A3N1HML8_9ACTN</name>
<protein>
    <recommendedName>
        <fullName evidence="3">UDP-N-acetylglucosamine:LPS N-acetylglucosamine transferase</fullName>
    </recommendedName>
</protein>
<evidence type="ECO:0008006" key="3">
    <source>
        <dbReference type="Google" id="ProtNLM"/>
    </source>
</evidence>
<dbReference type="AlphaFoldDB" id="A0A3N1HML8"/>
<reference evidence="1 2" key="1">
    <citation type="journal article" date="2015" name="Stand. Genomic Sci.">
        <title>Genomic Encyclopedia of Bacterial and Archaeal Type Strains, Phase III: the genomes of soil and plant-associated and newly described type strains.</title>
        <authorList>
            <person name="Whitman W.B."/>
            <person name="Woyke T."/>
            <person name="Klenk H.P."/>
            <person name="Zhou Y."/>
            <person name="Lilburn T.G."/>
            <person name="Beck B.J."/>
            <person name="De Vos P."/>
            <person name="Vandamme P."/>
            <person name="Eisen J.A."/>
            <person name="Garrity G."/>
            <person name="Hugenholtz P."/>
            <person name="Kyrpides N.C."/>
        </authorList>
    </citation>
    <scope>NUCLEOTIDE SEQUENCE [LARGE SCALE GENOMIC DNA]</scope>
    <source>
        <strain evidence="1 2">CECT 7306</strain>
    </source>
</reference>
<dbReference type="InParanoid" id="A0A3N1HML8"/>
<gene>
    <name evidence="1" type="ORF">EDC03_1195</name>
</gene>
<dbReference type="Gene3D" id="3.40.50.2000">
    <property type="entry name" value="Glycogen Phosphorylase B"/>
    <property type="match status" value="1"/>
</dbReference>
<dbReference type="RefSeq" id="WP_123379337.1">
    <property type="nucleotide sequence ID" value="NZ_RJKN01000003.1"/>
</dbReference>
<proteinExistence type="predicted"/>
<evidence type="ECO:0000313" key="1">
    <source>
        <dbReference type="EMBL" id="ROP43602.1"/>
    </source>
</evidence>
<comment type="caution">
    <text evidence="1">The sequence shown here is derived from an EMBL/GenBank/DDBJ whole genome shotgun (WGS) entry which is preliminary data.</text>
</comment>
<dbReference type="EMBL" id="RJKN01000003">
    <property type="protein sequence ID" value="ROP43602.1"/>
    <property type="molecule type" value="Genomic_DNA"/>
</dbReference>
<dbReference type="OrthoDB" id="8549922at2"/>
<keyword evidence="2" id="KW-1185">Reference proteome</keyword>
<evidence type="ECO:0000313" key="2">
    <source>
        <dbReference type="Proteomes" id="UP000276232"/>
    </source>
</evidence>